<accession>A0A1J0ETQ2</accession>
<evidence type="ECO:0000313" key="2">
    <source>
        <dbReference type="EMBL" id="APC19374.1"/>
    </source>
</evidence>
<name>A0A1J0ETQ2_9PSED</name>
<dbReference type="GO" id="GO:0006281">
    <property type="term" value="P:DNA repair"/>
    <property type="evidence" value="ECO:0007669"/>
    <property type="project" value="InterPro"/>
</dbReference>
<dbReference type="Gene3D" id="3.40.1170.60">
    <property type="match status" value="1"/>
</dbReference>
<dbReference type="EMBL" id="CP017887">
    <property type="protein sequence ID" value="APC19374.1"/>
    <property type="molecule type" value="Genomic_DNA"/>
</dbReference>
<protein>
    <recommendedName>
        <fullName evidence="1">UmuC domain-containing protein</fullName>
    </recommendedName>
</protein>
<dbReference type="Proteomes" id="UP000182567">
    <property type="component" value="Plasmid unnamed1"/>
</dbReference>
<dbReference type="AlphaFoldDB" id="A0A1J0ETQ2"/>
<proteinExistence type="predicted"/>
<keyword evidence="2" id="KW-0614">Plasmid</keyword>
<evidence type="ECO:0000259" key="1">
    <source>
        <dbReference type="PROSITE" id="PS50173"/>
    </source>
</evidence>
<reference evidence="3" key="1">
    <citation type="submission" date="2016-10" db="EMBL/GenBank/DDBJ databases">
        <title>Pseudomonas frederiksbergensis ERGS4:02 complete genome.</title>
        <authorList>
            <person name="Kumar R."/>
            <person name="Acharya V."/>
            <person name="Singh D."/>
        </authorList>
    </citation>
    <scope>NUCLEOTIDE SEQUENCE [LARGE SCALE GENOMIC DNA]</scope>
    <source>
        <strain evidence="3">ERGS4:02</strain>
        <plasmid evidence="3">Plasmid unnamed1</plasmid>
    </source>
</reference>
<geneLocation type="plasmid" evidence="2">
    <name>unnamed1</name>
</geneLocation>
<dbReference type="Pfam" id="PF00817">
    <property type="entry name" value="IMS"/>
    <property type="match status" value="1"/>
</dbReference>
<dbReference type="PROSITE" id="PS50173">
    <property type="entry name" value="UMUC"/>
    <property type="match status" value="1"/>
</dbReference>
<dbReference type="SUPFAM" id="SSF56672">
    <property type="entry name" value="DNA/RNA polymerases"/>
    <property type="match status" value="1"/>
</dbReference>
<evidence type="ECO:0000313" key="3">
    <source>
        <dbReference type="Proteomes" id="UP000182567"/>
    </source>
</evidence>
<gene>
    <name evidence="2" type="ORF">BLL42_26905</name>
</gene>
<dbReference type="InterPro" id="IPR001126">
    <property type="entry name" value="UmuC"/>
</dbReference>
<dbReference type="OrthoDB" id="9808813at2"/>
<feature type="domain" description="UmuC" evidence="1">
    <location>
        <begin position="9"/>
        <end position="83"/>
    </location>
</feature>
<organism evidence="2 3">
    <name type="scientific">Pseudomonas frederiksbergensis</name>
    <dbReference type="NCBI Taxonomy" id="104087"/>
    <lineage>
        <taxon>Bacteria</taxon>
        <taxon>Pseudomonadati</taxon>
        <taxon>Pseudomonadota</taxon>
        <taxon>Gammaproteobacteria</taxon>
        <taxon>Pseudomonadales</taxon>
        <taxon>Pseudomonadaceae</taxon>
        <taxon>Pseudomonas</taxon>
    </lineage>
</organism>
<dbReference type="InterPro" id="IPR043502">
    <property type="entry name" value="DNA/RNA_pol_sf"/>
</dbReference>
<sequence>MTTRTWGEIALIDLNNFYYAAEAAVSPHLQGLPVIILSNNDATVISRSPAAKALGVSMGEPAFKLKNLIWHEGIEVRSSNYEL</sequence>